<proteinExistence type="predicted"/>
<keyword evidence="1" id="KW-0472">Membrane</keyword>
<evidence type="ECO:0000313" key="3">
    <source>
        <dbReference type="Proteomes" id="UP000295717"/>
    </source>
</evidence>
<reference evidence="2 3" key="1">
    <citation type="submission" date="2019-03" db="EMBL/GenBank/DDBJ databases">
        <title>Genomic Encyclopedia of Type Strains, Phase IV (KMG-IV): sequencing the most valuable type-strain genomes for metagenomic binning, comparative biology and taxonomic classification.</title>
        <authorList>
            <person name="Goeker M."/>
        </authorList>
    </citation>
    <scope>NUCLEOTIDE SEQUENCE [LARGE SCALE GENOMIC DNA]</scope>
    <source>
        <strain evidence="2 3">DSM 13587</strain>
    </source>
</reference>
<dbReference type="RefSeq" id="WP_132976578.1">
    <property type="nucleotide sequence ID" value="NZ_SMAO01000003.1"/>
</dbReference>
<evidence type="ECO:0000256" key="1">
    <source>
        <dbReference type="SAM" id="Phobius"/>
    </source>
</evidence>
<keyword evidence="1" id="KW-0812">Transmembrane</keyword>
<dbReference type="Proteomes" id="UP000295717">
    <property type="component" value="Unassembled WGS sequence"/>
</dbReference>
<feature type="transmembrane region" description="Helical" evidence="1">
    <location>
        <begin position="44"/>
        <end position="67"/>
    </location>
</feature>
<keyword evidence="1" id="KW-1133">Transmembrane helix</keyword>
<protein>
    <submittedName>
        <fullName evidence="2">Uncharacterized protein</fullName>
    </submittedName>
</protein>
<dbReference type="OrthoDB" id="9932537at2"/>
<dbReference type="EMBL" id="SMAO01000003">
    <property type="protein sequence ID" value="TCT22179.1"/>
    <property type="molecule type" value="Genomic_DNA"/>
</dbReference>
<comment type="caution">
    <text evidence="2">The sequence shown here is derived from an EMBL/GenBank/DDBJ whole genome shotgun (WGS) entry which is preliminary data.</text>
</comment>
<organism evidence="2 3">
    <name type="scientific">Thiobaca trueperi</name>
    <dbReference type="NCBI Taxonomy" id="127458"/>
    <lineage>
        <taxon>Bacteria</taxon>
        <taxon>Pseudomonadati</taxon>
        <taxon>Pseudomonadota</taxon>
        <taxon>Gammaproteobacteria</taxon>
        <taxon>Chromatiales</taxon>
        <taxon>Chromatiaceae</taxon>
        <taxon>Thiobaca</taxon>
    </lineage>
</organism>
<keyword evidence="3" id="KW-1185">Reference proteome</keyword>
<name>A0A4R3N5U2_9GAMM</name>
<gene>
    <name evidence="2" type="ORF">EDC35_103278</name>
</gene>
<dbReference type="AlphaFoldDB" id="A0A4R3N5U2"/>
<accession>A0A4R3N5U2</accession>
<sequence length="75" mass="9025">MNPSYFDHRNDLARCTSGQHVRVWLVWWLVNRRQPQALTVRPRWSELLLCWLLHHATGSIMALAVLWKRLGHRLR</sequence>
<evidence type="ECO:0000313" key="2">
    <source>
        <dbReference type="EMBL" id="TCT22179.1"/>
    </source>
</evidence>